<dbReference type="KEGG" id="het:BBW65_02955"/>
<protein>
    <submittedName>
        <fullName evidence="1">RNA-binding protein</fullName>
    </submittedName>
</protein>
<evidence type="ECO:0000313" key="1">
    <source>
        <dbReference type="EMBL" id="ANV97826.1"/>
    </source>
</evidence>
<dbReference type="Pfam" id="PF13083">
    <property type="entry name" value="KH_KhpA-B"/>
    <property type="match status" value="1"/>
</dbReference>
<dbReference type="InterPro" id="IPR009019">
    <property type="entry name" value="KH_sf_prok-type"/>
</dbReference>
<evidence type="ECO:0000313" key="2">
    <source>
        <dbReference type="Proteomes" id="UP000092884"/>
    </source>
</evidence>
<dbReference type="OrthoDB" id="5334617at2"/>
<dbReference type="SUPFAM" id="SSF54814">
    <property type="entry name" value="Prokaryotic type KH domain (KH-domain type II)"/>
    <property type="match status" value="1"/>
</dbReference>
<dbReference type="Proteomes" id="UP000092884">
    <property type="component" value="Chromosome"/>
</dbReference>
<sequence length="78" mass="8863">MVERFIEEYAKKIALYPEKIRAESRRDGENVEIILYASQEDMGKFIGKNGKMIHSLKTVLSGCKVKNGLSCRISIQSL</sequence>
<keyword evidence="2" id="KW-1185">Reference proteome</keyword>
<dbReference type="InterPro" id="IPR015946">
    <property type="entry name" value="KH_dom-like_a/b"/>
</dbReference>
<dbReference type="GO" id="GO:0003723">
    <property type="term" value="F:RNA binding"/>
    <property type="evidence" value="ECO:0007669"/>
    <property type="project" value="InterPro"/>
</dbReference>
<dbReference type="Gene3D" id="3.30.300.20">
    <property type="match status" value="1"/>
</dbReference>
<dbReference type="STRING" id="222136.BBW65_02955"/>
<dbReference type="RefSeq" id="WP_066339486.1">
    <property type="nucleotide sequence ID" value="NZ_CP016503.1"/>
</dbReference>
<dbReference type="AlphaFoldDB" id="A0A1B1U4Z4"/>
<dbReference type="EMBL" id="CP016503">
    <property type="protein sequence ID" value="ANV97826.1"/>
    <property type="molecule type" value="Genomic_DNA"/>
</dbReference>
<reference evidence="2" key="1">
    <citation type="submission" date="2016-07" db="EMBL/GenBank/DDBJ databases">
        <authorList>
            <person name="Florea S."/>
            <person name="Webb J.S."/>
            <person name="Jaromczyk J."/>
            <person name="Schardl C.L."/>
        </authorList>
    </citation>
    <scope>NUCLEOTIDE SEQUENCE [LARGE SCALE GENOMIC DNA]</scope>
    <source>
        <strain evidence="2">MIT 01-6242</strain>
    </source>
</reference>
<organism evidence="1 2">
    <name type="scientific">Helicobacter enhydrae</name>
    <dbReference type="NCBI Taxonomy" id="222136"/>
    <lineage>
        <taxon>Bacteria</taxon>
        <taxon>Pseudomonadati</taxon>
        <taxon>Campylobacterota</taxon>
        <taxon>Epsilonproteobacteria</taxon>
        <taxon>Campylobacterales</taxon>
        <taxon>Helicobacteraceae</taxon>
        <taxon>Helicobacter</taxon>
    </lineage>
</organism>
<dbReference type="CDD" id="cd22533">
    <property type="entry name" value="KH-II_YlqC-like"/>
    <property type="match status" value="1"/>
</dbReference>
<dbReference type="InterPro" id="IPR020627">
    <property type="entry name" value="KhpA"/>
</dbReference>
<proteinExistence type="predicted"/>
<name>A0A1B1U4Z4_9HELI</name>
<gene>
    <name evidence="1" type="ORF">BBW65_02955</name>
</gene>
<accession>A0A1B1U4Z4</accession>